<proteinExistence type="predicted"/>
<keyword evidence="2" id="KW-1185">Reference proteome</keyword>
<evidence type="ECO:0000313" key="1">
    <source>
        <dbReference type="EMBL" id="MDQ0231700.1"/>
    </source>
</evidence>
<organism evidence="1 2">
    <name type="scientific">Metabacillus malikii</name>
    <dbReference type="NCBI Taxonomy" id="1504265"/>
    <lineage>
        <taxon>Bacteria</taxon>
        <taxon>Bacillati</taxon>
        <taxon>Bacillota</taxon>
        <taxon>Bacilli</taxon>
        <taxon>Bacillales</taxon>
        <taxon>Bacillaceae</taxon>
        <taxon>Metabacillus</taxon>
    </lineage>
</organism>
<reference evidence="1 2" key="1">
    <citation type="submission" date="2023-07" db="EMBL/GenBank/DDBJ databases">
        <title>Genomic Encyclopedia of Type Strains, Phase IV (KMG-IV): sequencing the most valuable type-strain genomes for metagenomic binning, comparative biology and taxonomic classification.</title>
        <authorList>
            <person name="Goeker M."/>
        </authorList>
    </citation>
    <scope>NUCLEOTIDE SEQUENCE [LARGE SCALE GENOMIC DNA]</scope>
    <source>
        <strain evidence="1 2">DSM 29005</strain>
    </source>
</reference>
<sequence length="112" mass="12692">MNCLCETGQTNNLKLEGDVGADPVWCKECGCNLEVEDFDVSEALVKKLFEWSSSYGLWIDWETDTLRQNGLLLENKFNQIGKLLVNELAMELGDLYNITFIPSTSARFYATL</sequence>
<evidence type="ECO:0000313" key="2">
    <source>
        <dbReference type="Proteomes" id="UP001234495"/>
    </source>
</evidence>
<dbReference type="EMBL" id="JAUSUD010000014">
    <property type="protein sequence ID" value="MDQ0231700.1"/>
    <property type="molecule type" value="Genomic_DNA"/>
</dbReference>
<comment type="caution">
    <text evidence="1">The sequence shown here is derived from an EMBL/GenBank/DDBJ whole genome shotgun (WGS) entry which is preliminary data.</text>
</comment>
<dbReference type="Proteomes" id="UP001234495">
    <property type="component" value="Unassembled WGS sequence"/>
</dbReference>
<dbReference type="RefSeq" id="WP_307343095.1">
    <property type="nucleotide sequence ID" value="NZ_JAUSUD010000014.1"/>
</dbReference>
<protein>
    <submittedName>
        <fullName evidence="1">Uncharacterized protein</fullName>
    </submittedName>
</protein>
<gene>
    <name evidence="1" type="ORF">J2S19_002984</name>
</gene>
<name>A0ABT9ZHD6_9BACI</name>
<accession>A0ABT9ZHD6</accession>